<comment type="caution">
    <text evidence="1">The sequence shown here is derived from an EMBL/GenBank/DDBJ whole genome shotgun (WGS) entry which is preliminary data.</text>
</comment>
<keyword evidence="2" id="KW-1185">Reference proteome</keyword>
<reference evidence="1 2" key="1">
    <citation type="submission" date="2024-05" db="EMBL/GenBank/DDBJ databases">
        <title>Haplotype-resolved chromosome-level genome assembly of Huyou (Citrus changshanensis).</title>
        <authorList>
            <person name="Miao C."/>
            <person name="Chen W."/>
            <person name="Wu Y."/>
            <person name="Wang L."/>
            <person name="Zhao S."/>
            <person name="Grierson D."/>
            <person name="Xu C."/>
            <person name="Chen K."/>
        </authorList>
    </citation>
    <scope>NUCLEOTIDE SEQUENCE [LARGE SCALE GENOMIC DNA]</scope>
    <source>
        <strain evidence="1">01-14</strain>
        <tissue evidence="1">Leaf</tissue>
    </source>
</reference>
<evidence type="ECO:0000313" key="1">
    <source>
        <dbReference type="EMBL" id="KAK9200710.1"/>
    </source>
</evidence>
<dbReference type="AlphaFoldDB" id="A0AAP0MDD0"/>
<organism evidence="1 2">
    <name type="scientific">Citrus x changshan-huyou</name>
    <dbReference type="NCBI Taxonomy" id="2935761"/>
    <lineage>
        <taxon>Eukaryota</taxon>
        <taxon>Viridiplantae</taxon>
        <taxon>Streptophyta</taxon>
        <taxon>Embryophyta</taxon>
        <taxon>Tracheophyta</taxon>
        <taxon>Spermatophyta</taxon>
        <taxon>Magnoliopsida</taxon>
        <taxon>eudicotyledons</taxon>
        <taxon>Gunneridae</taxon>
        <taxon>Pentapetalae</taxon>
        <taxon>rosids</taxon>
        <taxon>malvids</taxon>
        <taxon>Sapindales</taxon>
        <taxon>Rutaceae</taxon>
        <taxon>Aurantioideae</taxon>
        <taxon>Citrus</taxon>
    </lineage>
</organism>
<name>A0AAP0MDD0_9ROSI</name>
<dbReference type="EMBL" id="JBCGBO010000005">
    <property type="protein sequence ID" value="KAK9200710.1"/>
    <property type="molecule type" value="Genomic_DNA"/>
</dbReference>
<protein>
    <submittedName>
        <fullName evidence="1">Uncharacterized protein</fullName>
    </submittedName>
</protein>
<accession>A0AAP0MDD0</accession>
<gene>
    <name evidence="1" type="ORF">WN944_015908</name>
</gene>
<dbReference type="Proteomes" id="UP001428341">
    <property type="component" value="Unassembled WGS sequence"/>
</dbReference>
<proteinExistence type="predicted"/>
<evidence type="ECO:0000313" key="2">
    <source>
        <dbReference type="Proteomes" id="UP001428341"/>
    </source>
</evidence>
<sequence>METTLPKLRSKLTQLAENNASLLLDKDLVDEARDVAVVHIVAMDVRKEVNTGKMVEKWEGPSQIKNALAKKSTSFKRLMGKKVPIAWNVIHLKKFYA</sequence>